<dbReference type="Pfam" id="PF00810">
    <property type="entry name" value="ER_lumen_recept"/>
    <property type="match status" value="1"/>
</dbReference>
<evidence type="ECO:0000256" key="11">
    <source>
        <dbReference type="SAM" id="MobiDB-lite"/>
    </source>
</evidence>
<feature type="region of interest" description="Disordered" evidence="11">
    <location>
        <begin position="326"/>
        <end position="355"/>
    </location>
</feature>
<proteinExistence type="inferred from homology"/>
<reference evidence="15" key="3">
    <citation type="submission" date="2014-09" db="EMBL/GenBank/DDBJ databases">
        <authorList>
            <person name="Magalhaes I.L.F."/>
            <person name="Oliveira U."/>
            <person name="Santos F.R."/>
            <person name="Vidigal T.H.D.A."/>
            <person name="Brescovit A.D."/>
            <person name="Santos A.J."/>
        </authorList>
    </citation>
    <scope>NUCLEOTIDE SEQUENCE</scope>
</reference>
<feature type="transmembrane region" description="Helical" evidence="12">
    <location>
        <begin position="196"/>
        <end position="217"/>
    </location>
</feature>
<feature type="region of interest" description="Disordered" evidence="11">
    <location>
        <begin position="581"/>
        <end position="607"/>
    </location>
</feature>
<dbReference type="EMBL" id="GBHO01035126">
    <property type="protein sequence ID" value="JAG08478.1"/>
    <property type="molecule type" value="Transcribed_RNA"/>
</dbReference>
<name>A0A0A9WJ69_LYGHE</name>
<evidence type="ECO:0000256" key="6">
    <source>
        <dbReference type="ARBA" id="ARBA00022892"/>
    </source>
</evidence>
<gene>
    <name evidence="13" type="primary">KdelR_2</name>
    <name evidence="14" type="synonym">KdelR_1</name>
    <name evidence="14" type="ORF">CM83_45128</name>
    <name evidence="13" type="ORF">CM83_45129</name>
</gene>
<keyword evidence="10 13" id="KW-0675">Receptor</keyword>
<feature type="compositionally biased region" description="Basic and acidic residues" evidence="11">
    <location>
        <begin position="391"/>
        <end position="402"/>
    </location>
</feature>
<evidence type="ECO:0000256" key="2">
    <source>
        <dbReference type="ARBA" id="ARBA00010120"/>
    </source>
</evidence>
<comment type="similarity">
    <text evidence="2">Belongs to the ERD2 family.</text>
</comment>
<evidence type="ECO:0000256" key="7">
    <source>
        <dbReference type="ARBA" id="ARBA00022927"/>
    </source>
</evidence>
<evidence type="ECO:0000256" key="1">
    <source>
        <dbReference type="ARBA" id="ARBA00004477"/>
    </source>
</evidence>
<evidence type="ECO:0000256" key="10">
    <source>
        <dbReference type="ARBA" id="ARBA00023170"/>
    </source>
</evidence>
<dbReference type="GO" id="GO:0005789">
    <property type="term" value="C:endoplasmic reticulum membrane"/>
    <property type="evidence" value="ECO:0007669"/>
    <property type="project" value="UniProtKB-SubCell"/>
</dbReference>
<evidence type="ECO:0000313" key="13">
    <source>
        <dbReference type="EMBL" id="JAG08477.1"/>
    </source>
</evidence>
<evidence type="ECO:0000313" key="14">
    <source>
        <dbReference type="EMBL" id="JAG08478.1"/>
    </source>
</evidence>
<evidence type="ECO:0000256" key="12">
    <source>
        <dbReference type="SAM" id="Phobius"/>
    </source>
</evidence>
<keyword evidence="8 12" id="KW-1133">Transmembrane helix</keyword>
<dbReference type="EMBL" id="GBHO01035127">
    <property type="protein sequence ID" value="JAG08477.1"/>
    <property type="molecule type" value="Transcribed_RNA"/>
</dbReference>
<accession>A0A0A9WJ69</accession>
<evidence type="ECO:0000256" key="4">
    <source>
        <dbReference type="ARBA" id="ARBA00022692"/>
    </source>
</evidence>
<keyword evidence="7" id="KW-0653">Protein transport</keyword>
<feature type="transmembrane region" description="Helical" evidence="12">
    <location>
        <begin position="6"/>
        <end position="28"/>
    </location>
</feature>
<dbReference type="PANTHER" id="PTHR10585">
    <property type="entry name" value="ER LUMEN PROTEIN RETAINING RECEPTOR"/>
    <property type="match status" value="1"/>
</dbReference>
<dbReference type="GO" id="GO:0046923">
    <property type="term" value="F:ER retention sequence binding"/>
    <property type="evidence" value="ECO:0007669"/>
    <property type="project" value="InterPro"/>
</dbReference>
<dbReference type="GO" id="GO:0016192">
    <property type="term" value="P:vesicle-mediated transport"/>
    <property type="evidence" value="ECO:0007669"/>
    <property type="project" value="UniProtKB-KW"/>
</dbReference>
<evidence type="ECO:0000256" key="8">
    <source>
        <dbReference type="ARBA" id="ARBA00022989"/>
    </source>
</evidence>
<comment type="subcellular location">
    <subcellularLocation>
        <location evidence="1">Endoplasmic reticulum membrane</location>
        <topology evidence="1">Multi-pass membrane protein</topology>
    </subcellularLocation>
</comment>
<keyword evidence="3" id="KW-0813">Transport</keyword>
<evidence type="ECO:0000256" key="3">
    <source>
        <dbReference type="ARBA" id="ARBA00022448"/>
    </source>
</evidence>
<dbReference type="PRINTS" id="PR00660">
    <property type="entry name" value="ERLUMENR"/>
</dbReference>
<evidence type="ECO:0000256" key="5">
    <source>
        <dbReference type="ARBA" id="ARBA00022824"/>
    </source>
</evidence>
<feature type="transmembrane region" description="Helical" evidence="12">
    <location>
        <begin position="102"/>
        <end position="121"/>
    </location>
</feature>
<keyword evidence="6" id="KW-0931">ER-Golgi transport</keyword>
<feature type="compositionally biased region" description="Acidic residues" evidence="11">
    <location>
        <begin position="345"/>
        <end position="355"/>
    </location>
</feature>
<feature type="region of interest" description="Disordered" evidence="11">
    <location>
        <begin position="378"/>
        <end position="412"/>
    </location>
</feature>
<evidence type="ECO:0000256" key="9">
    <source>
        <dbReference type="ARBA" id="ARBA00023136"/>
    </source>
</evidence>
<reference evidence="13" key="2">
    <citation type="submission" date="2014-07" db="EMBL/GenBank/DDBJ databases">
        <authorList>
            <person name="Hull J."/>
        </authorList>
    </citation>
    <scope>NUCLEOTIDE SEQUENCE</scope>
</reference>
<feature type="compositionally biased region" description="Polar residues" evidence="11">
    <location>
        <begin position="457"/>
        <end position="471"/>
    </location>
</feature>
<reference evidence="13" key="1">
    <citation type="journal article" date="2014" name="PLoS ONE">
        <title>Transcriptome-Based Identification of ABC Transporters in the Western Tarnished Plant Bug Lygus hesperus.</title>
        <authorList>
            <person name="Hull J.J."/>
            <person name="Chaney K."/>
            <person name="Geib S.M."/>
            <person name="Fabrick J.A."/>
            <person name="Brent C.S."/>
            <person name="Walsh D."/>
            <person name="Lavine L.C."/>
        </authorList>
    </citation>
    <scope>NUCLEOTIDE SEQUENCE</scope>
</reference>
<sequence>MSYLRFTWIYAGDGIHISAALILVGWILQNETCKGISGRTQIVTTIVNCLRFAYVAGDGSYFEESSLQYELVINIMVTSVSLTLMYLMYVKYKKTVEKDYDTFWIEVLIILSVCLALAYNGNRDDPLNVLYCTSRYLESCAMLPQIYFVFRTGSKKLCVSLYVLLSFLYTLFYVYYLAGTDVQHWTAQGAVGPSHSLWPCYIQMIFYILYFILLVIVPKYKMEVQLTDIESCSESTNTYTIEDGDRISQPIPTIIVTRPQLDRQQSRLETPFLKKSLPSASSLVNFNPNGTARAKKTPSPFPKRKANKADNSKGLRQVLTLPNLSRTRSFGGIPKQDKFYPLETSSEENSPEDEGITFTARETACQSRQQRMAYVRQTSLPETGSKLPEASPERRRISKQEDTQGELENNNNLFLPGDEVIMFSMTKPCFDRVELKPPPKPGVPSQPQERTPDETANMENMSKTEGKNQGTQEIVGIIETKTYELKRFFKSRNGEVEDKPDSTKKVSYERARQKRVSVHHTALSNRNNWKTIACNFIGTSPTYVRRPSFPINVEVDSGDEFSSGESTLKNQKINRWRADVRGKPDDQNRGVSSEGTLKRRRATVHHTSPLQHNWKTMASAWLGTSHSEETRPSAGIGVERSLSETIQSSPHKFRRKTFWHI</sequence>
<evidence type="ECO:0000313" key="15">
    <source>
        <dbReference type="EMBL" id="JAG59711.1"/>
    </source>
</evidence>
<feature type="transmembrane region" description="Helical" evidence="12">
    <location>
        <begin position="69"/>
        <end position="90"/>
    </location>
</feature>
<keyword evidence="5" id="KW-0256">Endoplasmic reticulum</keyword>
<feature type="region of interest" description="Disordered" evidence="11">
    <location>
        <begin position="434"/>
        <end position="471"/>
    </location>
</feature>
<feature type="region of interest" description="Disordered" evidence="11">
    <location>
        <begin position="284"/>
        <end position="310"/>
    </location>
</feature>
<protein>
    <submittedName>
        <fullName evidence="13">ER lumen protein retaining receptor</fullName>
    </submittedName>
</protein>
<organism evidence="13">
    <name type="scientific">Lygus hesperus</name>
    <name type="common">Western plant bug</name>
    <dbReference type="NCBI Taxonomy" id="30085"/>
    <lineage>
        <taxon>Eukaryota</taxon>
        <taxon>Metazoa</taxon>
        <taxon>Ecdysozoa</taxon>
        <taxon>Arthropoda</taxon>
        <taxon>Hexapoda</taxon>
        <taxon>Insecta</taxon>
        <taxon>Pterygota</taxon>
        <taxon>Neoptera</taxon>
        <taxon>Paraneoptera</taxon>
        <taxon>Hemiptera</taxon>
        <taxon>Heteroptera</taxon>
        <taxon>Panheteroptera</taxon>
        <taxon>Cimicomorpha</taxon>
        <taxon>Miridae</taxon>
        <taxon>Mirini</taxon>
        <taxon>Lygus</taxon>
    </lineage>
</organism>
<dbReference type="GO" id="GO:0006621">
    <property type="term" value="P:protein retention in ER lumen"/>
    <property type="evidence" value="ECO:0007669"/>
    <property type="project" value="InterPro"/>
</dbReference>
<keyword evidence="4 12" id="KW-0812">Transmembrane</keyword>
<dbReference type="InterPro" id="IPR000133">
    <property type="entry name" value="ER_ret_rcpt"/>
</dbReference>
<dbReference type="AlphaFoldDB" id="A0A0A9WJ69"/>
<keyword evidence="9 12" id="KW-0472">Membrane</keyword>
<feature type="transmembrane region" description="Helical" evidence="12">
    <location>
        <begin position="157"/>
        <end position="176"/>
    </location>
</feature>
<dbReference type="EMBL" id="GBRD01006110">
    <property type="protein sequence ID" value="JAG59711.1"/>
    <property type="molecule type" value="Transcribed_RNA"/>
</dbReference>
<dbReference type="GO" id="GO:0015031">
    <property type="term" value="P:protein transport"/>
    <property type="evidence" value="ECO:0007669"/>
    <property type="project" value="UniProtKB-KW"/>
</dbReference>